<dbReference type="Proteomes" id="UP001168821">
    <property type="component" value="Unassembled WGS sequence"/>
</dbReference>
<dbReference type="SUPFAM" id="SSF51735">
    <property type="entry name" value="NAD(P)-binding Rossmann-fold domains"/>
    <property type="match status" value="1"/>
</dbReference>
<evidence type="ECO:0000256" key="10">
    <source>
        <dbReference type="RuleBase" id="RU363097"/>
    </source>
</evidence>
<evidence type="ECO:0000256" key="7">
    <source>
        <dbReference type="ARBA" id="ARBA00023098"/>
    </source>
</evidence>
<name>A0AA38IDU2_9CUCU</name>
<gene>
    <name evidence="13" type="ORF">Zmor_018183</name>
</gene>
<dbReference type="InterPro" id="IPR036291">
    <property type="entry name" value="NAD(P)-bd_dom_sf"/>
</dbReference>
<dbReference type="GO" id="GO:0102965">
    <property type="term" value="F:alcohol-forming long-chain fatty acyl-CoA reductase activity"/>
    <property type="evidence" value="ECO:0007669"/>
    <property type="project" value="UniProtKB-EC"/>
</dbReference>
<keyword evidence="10" id="KW-0560">Oxidoreductase</keyword>
<accession>A0AA38IDU2</accession>
<feature type="domain" description="Thioester reductase (TE)" evidence="12">
    <location>
        <begin position="18"/>
        <end position="283"/>
    </location>
</feature>
<proteinExistence type="inferred from homology"/>
<dbReference type="EMBL" id="JALNTZ010000005">
    <property type="protein sequence ID" value="KAJ3652197.1"/>
    <property type="molecule type" value="Genomic_DNA"/>
</dbReference>
<dbReference type="AlphaFoldDB" id="A0AA38IDU2"/>
<dbReference type="CDD" id="cd05236">
    <property type="entry name" value="FAR-N_SDR_e"/>
    <property type="match status" value="1"/>
</dbReference>
<comment type="caution">
    <text evidence="13">The sequence shown here is derived from an EMBL/GenBank/DDBJ whole genome shotgun (WGS) entry which is preliminary data.</text>
</comment>
<keyword evidence="8 10" id="KW-0472">Membrane</keyword>
<dbReference type="InterPro" id="IPR033640">
    <property type="entry name" value="FAR_C"/>
</dbReference>
<dbReference type="FunFam" id="3.40.50.720:FF:000143">
    <property type="entry name" value="Fatty acyl-CoA reductase"/>
    <property type="match status" value="1"/>
</dbReference>
<feature type="transmembrane region" description="Helical" evidence="10">
    <location>
        <begin position="351"/>
        <end position="371"/>
    </location>
</feature>
<keyword evidence="4 10" id="KW-0812">Transmembrane</keyword>
<organism evidence="13 14">
    <name type="scientific">Zophobas morio</name>
    <dbReference type="NCBI Taxonomy" id="2755281"/>
    <lineage>
        <taxon>Eukaryota</taxon>
        <taxon>Metazoa</taxon>
        <taxon>Ecdysozoa</taxon>
        <taxon>Arthropoda</taxon>
        <taxon>Hexapoda</taxon>
        <taxon>Insecta</taxon>
        <taxon>Pterygota</taxon>
        <taxon>Neoptera</taxon>
        <taxon>Endopterygota</taxon>
        <taxon>Coleoptera</taxon>
        <taxon>Polyphaga</taxon>
        <taxon>Cucujiformia</taxon>
        <taxon>Tenebrionidae</taxon>
        <taxon>Zophobas</taxon>
    </lineage>
</organism>
<evidence type="ECO:0000259" key="11">
    <source>
        <dbReference type="Pfam" id="PF03015"/>
    </source>
</evidence>
<keyword evidence="14" id="KW-1185">Reference proteome</keyword>
<evidence type="ECO:0000256" key="9">
    <source>
        <dbReference type="ARBA" id="ARBA00052530"/>
    </source>
</evidence>
<reference evidence="13" key="1">
    <citation type="journal article" date="2023" name="G3 (Bethesda)">
        <title>Whole genome assemblies of Zophobas morio and Tenebrio molitor.</title>
        <authorList>
            <person name="Kaur S."/>
            <person name="Stinson S.A."/>
            <person name="diCenzo G.C."/>
        </authorList>
    </citation>
    <scope>NUCLEOTIDE SEQUENCE</scope>
    <source>
        <strain evidence="13">QUZm001</strain>
    </source>
</reference>
<dbReference type="PANTHER" id="PTHR11011">
    <property type="entry name" value="MALE STERILITY PROTEIN 2-RELATED"/>
    <property type="match status" value="1"/>
</dbReference>
<keyword evidence="7 10" id="KW-0443">Lipid metabolism</keyword>
<evidence type="ECO:0000313" key="14">
    <source>
        <dbReference type="Proteomes" id="UP001168821"/>
    </source>
</evidence>
<dbReference type="GO" id="GO:0016020">
    <property type="term" value="C:membrane"/>
    <property type="evidence" value="ECO:0007669"/>
    <property type="project" value="UniProtKB-SubCell"/>
</dbReference>
<comment type="function">
    <text evidence="10">Catalyzes the reduction of fatty acyl-CoA to fatty alcohols.</text>
</comment>
<comment type="subcellular location">
    <subcellularLocation>
        <location evidence="1">Membrane</location>
        <topology evidence="1">Multi-pass membrane protein</topology>
    </subcellularLocation>
</comment>
<sequence>MTEKDRIAEVFRNRTVFITGGTGFLGKLLIEKLLRCCDVKKIYLLVRAKKGKMPQERLSDIFSSMVFDLLKSQQPTSLKKCEIIPGDITQEGLGISLEDRQKLQEEVEFIFHSAASTRFDDTVKTAVKFNTQSTNELLNLAEKCTKLKTFVHVSTSYAFPKEKVLYEKSYKPPEDPHKVLDAVKFGQDEEIESLIGDCPNTYTFSKALAEGLVSERMDKIPVIIVRPSVVCPVWREPLKGWCNNLQGPMGLFVGAGKGIIRSMYMKGDSYADFIPADVAINGMLTGVWNFLCNSDKHRVINVTSSSEYNLTWEEILELGKKIIYNEVPLNGAVWYPGGSTKKSRFVHNICFYLFQIVPALIIDVLLLVLGYKPILFQIQRRIQKGSEVFEYYTNKAWNFSNMKLLEISAQMSESERNRYKLEGEGIDLDDYFRNCVLSVRRNNLKETDDTLPKAKRHMKIMWFVDLCCKVLLISTVLYQFVWKTYART</sequence>
<dbReference type="Gene3D" id="3.40.50.720">
    <property type="entry name" value="NAD(P)-binding Rossmann-like Domain"/>
    <property type="match status" value="1"/>
</dbReference>
<dbReference type="GO" id="GO:0035336">
    <property type="term" value="P:long-chain fatty-acyl-CoA metabolic process"/>
    <property type="evidence" value="ECO:0007669"/>
    <property type="project" value="TreeGrafter"/>
</dbReference>
<dbReference type="Pfam" id="PF03015">
    <property type="entry name" value="Sterile"/>
    <property type="match status" value="1"/>
</dbReference>
<dbReference type="InterPro" id="IPR026055">
    <property type="entry name" value="FAR"/>
</dbReference>
<protein>
    <recommendedName>
        <fullName evidence="10">Fatty acyl-CoA reductase</fullName>
        <ecNumber evidence="10">1.2.1.84</ecNumber>
    </recommendedName>
</protein>
<keyword evidence="6 10" id="KW-1133">Transmembrane helix</keyword>
<dbReference type="EC" id="1.2.1.84" evidence="10"/>
<evidence type="ECO:0000256" key="5">
    <source>
        <dbReference type="ARBA" id="ARBA00022857"/>
    </source>
</evidence>
<dbReference type="CDD" id="cd09071">
    <property type="entry name" value="FAR_C"/>
    <property type="match status" value="1"/>
</dbReference>
<evidence type="ECO:0000313" key="13">
    <source>
        <dbReference type="EMBL" id="KAJ3652197.1"/>
    </source>
</evidence>
<dbReference type="InterPro" id="IPR013120">
    <property type="entry name" value="FAR_NAD-bd"/>
</dbReference>
<evidence type="ECO:0000256" key="8">
    <source>
        <dbReference type="ARBA" id="ARBA00023136"/>
    </source>
</evidence>
<keyword evidence="5 10" id="KW-0521">NADP</keyword>
<dbReference type="PANTHER" id="PTHR11011:SF61">
    <property type="entry name" value="FATTY ACYL-COA REDUCTASE"/>
    <property type="match status" value="1"/>
</dbReference>
<dbReference type="Pfam" id="PF07993">
    <property type="entry name" value="NAD_binding_4"/>
    <property type="match status" value="1"/>
</dbReference>
<keyword evidence="3 10" id="KW-0444">Lipid biosynthesis</keyword>
<comment type="catalytic activity">
    <reaction evidence="9 10">
        <text>a long-chain fatty acyl-CoA + 2 NADPH + 2 H(+) = a long-chain primary fatty alcohol + 2 NADP(+) + CoA</text>
        <dbReference type="Rhea" id="RHEA:52716"/>
        <dbReference type="ChEBI" id="CHEBI:15378"/>
        <dbReference type="ChEBI" id="CHEBI:57287"/>
        <dbReference type="ChEBI" id="CHEBI:57783"/>
        <dbReference type="ChEBI" id="CHEBI:58349"/>
        <dbReference type="ChEBI" id="CHEBI:77396"/>
        <dbReference type="ChEBI" id="CHEBI:83139"/>
        <dbReference type="EC" id="1.2.1.84"/>
    </reaction>
</comment>
<evidence type="ECO:0000256" key="1">
    <source>
        <dbReference type="ARBA" id="ARBA00004141"/>
    </source>
</evidence>
<evidence type="ECO:0000256" key="4">
    <source>
        <dbReference type="ARBA" id="ARBA00022692"/>
    </source>
</evidence>
<dbReference type="GO" id="GO:0005777">
    <property type="term" value="C:peroxisome"/>
    <property type="evidence" value="ECO:0007669"/>
    <property type="project" value="TreeGrafter"/>
</dbReference>
<dbReference type="GO" id="GO:0080019">
    <property type="term" value="F:alcohol-forming very long-chain fatty acyl-CoA reductase activity"/>
    <property type="evidence" value="ECO:0007669"/>
    <property type="project" value="InterPro"/>
</dbReference>
<feature type="domain" description="Fatty acyl-CoA reductase C-terminal" evidence="11">
    <location>
        <begin position="354"/>
        <end position="446"/>
    </location>
</feature>
<comment type="similarity">
    <text evidence="2 10">Belongs to the fatty acyl-CoA reductase family.</text>
</comment>
<evidence type="ECO:0000256" key="2">
    <source>
        <dbReference type="ARBA" id="ARBA00005928"/>
    </source>
</evidence>
<evidence type="ECO:0000259" key="12">
    <source>
        <dbReference type="Pfam" id="PF07993"/>
    </source>
</evidence>
<evidence type="ECO:0000256" key="3">
    <source>
        <dbReference type="ARBA" id="ARBA00022516"/>
    </source>
</evidence>
<feature type="transmembrane region" description="Helical" evidence="10">
    <location>
        <begin position="460"/>
        <end position="481"/>
    </location>
</feature>
<evidence type="ECO:0000256" key="6">
    <source>
        <dbReference type="ARBA" id="ARBA00022989"/>
    </source>
</evidence>